<proteinExistence type="predicted"/>
<dbReference type="AlphaFoldDB" id="B8FHL9"/>
<feature type="domain" description="NB-ARC" evidence="2">
    <location>
        <begin position="36"/>
        <end position="193"/>
    </location>
</feature>
<dbReference type="SUPFAM" id="SSF52540">
    <property type="entry name" value="P-loop containing nucleoside triphosphate hydrolases"/>
    <property type="match status" value="1"/>
</dbReference>
<name>B8FHL9_DESAL</name>
<dbReference type="RefSeq" id="WP_012609746.1">
    <property type="nucleotide sequence ID" value="NC_011768.1"/>
</dbReference>
<gene>
    <name evidence="3" type="ordered locus">Dalk_0602</name>
</gene>
<dbReference type="InterPro" id="IPR002182">
    <property type="entry name" value="NB-ARC"/>
</dbReference>
<keyword evidence="1" id="KW-0802">TPR repeat</keyword>
<dbReference type="InterPro" id="IPR011990">
    <property type="entry name" value="TPR-like_helical_dom_sf"/>
</dbReference>
<dbReference type="GO" id="GO:0043531">
    <property type="term" value="F:ADP binding"/>
    <property type="evidence" value="ECO:0007669"/>
    <property type="project" value="InterPro"/>
</dbReference>
<dbReference type="InterPro" id="IPR027417">
    <property type="entry name" value="P-loop_NTPase"/>
</dbReference>
<evidence type="ECO:0000313" key="3">
    <source>
        <dbReference type="EMBL" id="ACL02307.1"/>
    </source>
</evidence>
<dbReference type="HOGENOM" id="CLU_332550_0_0_7"/>
<dbReference type="Pfam" id="PF00931">
    <property type="entry name" value="NB-ARC"/>
    <property type="match status" value="1"/>
</dbReference>
<evidence type="ECO:0000259" key="2">
    <source>
        <dbReference type="Pfam" id="PF00931"/>
    </source>
</evidence>
<dbReference type="KEGG" id="dal:Dalk_0602"/>
<dbReference type="SMART" id="SM00028">
    <property type="entry name" value="TPR"/>
    <property type="match status" value="5"/>
</dbReference>
<accession>B8FHL9</accession>
<protein>
    <submittedName>
        <fullName evidence="3">NB-ARC domain protein</fullName>
    </submittedName>
</protein>
<dbReference type="Proteomes" id="UP000000739">
    <property type="component" value="Chromosome"/>
</dbReference>
<reference evidence="3 4" key="1">
    <citation type="journal article" date="2012" name="Environ. Microbiol.">
        <title>The genome sequence of Desulfatibacillum alkenivorans AK-01: a blueprint for anaerobic alkane oxidation.</title>
        <authorList>
            <person name="Callaghan A.V."/>
            <person name="Morris B.E."/>
            <person name="Pereira I.A."/>
            <person name="McInerney M.J."/>
            <person name="Austin R.N."/>
            <person name="Groves J.T."/>
            <person name="Kukor J.J."/>
            <person name="Suflita J.M."/>
            <person name="Young L.Y."/>
            <person name="Zylstra G.J."/>
            <person name="Wawrik B."/>
        </authorList>
    </citation>
    <scope>NUCLEOTIDE SEQUENCE [LARGE SCALE GENOMIC DNA]</scope>
    <source>
        <strain evidence="3 4">AK-01</strain>
    </source>
</reference>
<dbReference type="EMBL" id="CP001322">
    <property type="protein sequence ID" value="ACL02307.1"/>
    <property type="molecule type" value="Genomic_DNA"/>
</dbReference>
<dbReference type="InterPro" id="IPR019734">
    <property type="entry name" value="TPR_rpt"/>
</dbReference>
<dbReference type="Pfam" id="PF13424">
    <property type="entry name" value="TPR_12"/>
    <property type="match status" value="2"/>
</dbReference>
<dbReference type="PANTHER" id="PTHR10098">
    <property type="entry name" value="RAPSYN-RELATED"/>
    <property type="match status" value="1"/>
</dbReference>
<dbReference type="PROSITE" id="PS50005">
    <property type="entry name" value="TPR"/>
    <property type="match status" value="1"/>
</dbReference>
<sequence>MTPSFAGDAWISTQPGLEGLACAPPRVDDSLWVPRDAVTAELKKAAKMGNRVALLGPGGAGKSFLAFRFFHFLESVYPEIPKCHLVMEPSDREALTADLLRRMGAEPTENFRDNRDRLAALWMRNPGGMLLLDNALSQEDVDCFLPPESAGWLVILTCQNKSLINDYFHDIIDVREFEPEESLELFQKRIGPERFEREKEEISLLCEDLGRLPIAVAAASGMMKKRRRTSAGKLREEFAKELSAIEMAFPQEEAVSHEDAARNNIVSVILRMSLEDLNREPEPARKHVWALLGALSLFHPASGGDGEAVAATARFSLEDGKQVQHAPKDYETSPTNALETLDLLVDRSLATVENNQGQERFFMHRLVAKAVWEELDNSRPNSRTIAPEYAPSLDRLQQSFCHFWTCFVVYHNNSAAHQIFFQNWDNILIAMQILIDSKGGTDWQQPLWLHFAIGVYQWLIVQKPEQLNCIRIILEKANCAAKGLNGAIIDQKAFAYTLKALGDLDYHEFQLDSALARYRESFHEFQLIDDSLGQANTLKALGDLYLRDGRLKDASENYLLALNVYTKINDLQGQANTLQALGDINVRVDHFEQAIAQYGRALRIYEEVGDRLGQANTLKIMADLDAHDGRLEAALERYISALAFYEEVGNLLGLANTYKAMGDLDVREKHFGQAVEHYVSAFFIYESINSRIGIAEIFSSFGKIAMQVGKLDLVTEFARLALEIRIKLFDRVGLRMDFGTRGYNYLKLNKPEEAILSFEESLRALPLENDPFGYGLSMAGQALAFRRLGLMGGVAGCLSDLSKLLQDGQSNLEDLFVIMKEQRDFDLAAKLKTIIENGGGESLRMAHVMYVAENWLKKIK</sequence>
<dbReference type="Gene3D" id="1.25.40.10">
    <property type="entry name" value="Tetratricopeptide repeat domain"/>
    <property type="match status" value="1"/>
</dbReference>
<keyword evidence="4" id="KW-1185">Reference proteome</keyword>
<evidence type="ECO:0000256" key="1">
    <source>
        <dbReference type="PROSITE-ProRule" id="PRU00339"/>
    </source>
</evidence>
<feature type="repeat" description="TPR" evidence="1">
    <location>
        <begin position="575"/>
        <end position="608"/>
    </location>
</feature>
<organism evidence="3 4">
    <name type="scientific">Desulfatibacillum aliphaticivorans</name>
    <dbReference type="NCBI Taxonomy" id="218208"/>
    <lineage>
        <taxon>Bacteria</taxon>
        <taxon>Pseudomonadati</taxon>
        <taxon>Thermodesulfobacteriota</taxon>
        <taxon>Desulfobacteria</taxon>
        <taxon>Desulfobacterales</taxon>
        <taxon>Desulfatibacillaceae</taxon>
        <taxon>Desulfatibacillum</taxon>
    </lineage>
</organism>
<dbReference type="Gene3D" id="3.40.50.300">
    <property type="entry name" value="P-loop containing nucleotide triphosphate hydrolases"/>
    <property type="match status" value="1"/>
</dbReference>
<evidence type="ECO:0000313" key="4">
    <source>
        <dbReference type="Proteomes" id="UP000000739"/>
    </source>
</evidence>
<dbReference type="eggNOG" id="COG0457">
    <property type="taxonomic scope" value="Bacteria"/>
</dbReference>
<dbReference type="SUPFAM" id="SSF48452">
    <property type="entry name" value="TPR-like"/>
    <property type="match status" value="1"/>
</dbReference>